<gene>
    <name evidence="2" type="ORF">B0T24DRAFT_81971</name>
</gene>
<feature type="compositionally biased region" description="Basic and acidic residues" evidence="1">
    <location>
        <begin position="78"/>
        <end position="92"/>
    </location>
</feature>
<feature type="region of interest" description="Disordered" evidence="1">
    <location>
        <begin position="1"/>
        <end position="109"/>
    </location>
</feature>
<feature type="compositionally biased region" description="Basic and acidic residues" evidence="1">
    <location>
        <begin position="42"/>
        <end position="51"/>
    </location>
</feature>
<dbReference type="AlphaFoldDB" id="A0AAE0TYM9"/>
<dbReference type="EMBL" id="JAULSN010000001">
    <property type="protein sequence ID" value="KAK3384367.1"/>
    <property type="molecule type" value="Genomic_DNA"/>
</dbReference>
<evidence type="ECO:0000256" key="1">
    <source>
        <dbReference type="SAM" id="MobiDB-lite"/>
    </source>
</evidence>
<evidence type="ECO:0000313" key="2">
    <source>
        <dbReference type="EMBL" id="KAK3384367.1"/>
    </source>
</evidence>
<keyword evidence="3" id="KW-1185">Reference proteome</keyword>
<dbReference type="Proteomes" id="UP001287356">
    <property type="component" value="Unassembled WGS sequence"/>
</dbReference>
<accession>A0AAE0TYM9</accession>
<evidence type="ECO:0000313" key="3">
    <source>
        <dbReference type="Proteomes" id="UP001287356"/>
    </source>
</evidence>
<reference evidence="2" key="2">
    <citation type="submission" date="2023-06" db="EMBL/GenBank/DDBJ databases">
        <authorList>
            <consortium name="Lawrence Berkeley National Laboratory"/>
            <person name="Haridas S."/>
            <person name="Hensen N."/>
            <person name="Bonometti L."/>
            <person name="Westerberg I."/>
            <person name="Brannstrom I.O."/>
            <person name="Guillou S."/>
            <person name="Cros-Aarteil S."/>
            <person name="Calhoun S."/>
            <person name="Kuo A."/>
            <person name="Mondo S."/>
            <person name="Pangilinan J."/>
            <person name="Riley R."/>
            <person name="Labutti K."/>
            <person name="Andreopoulos B."/>
            <person name="Lipzen A."/>
            <person name="Chen C."/>
            <person name="Yanf M."/>
            <person name="Daum C."/>
            <person name="Ng V."/>
            <person name="Clum A."/>
            <person name="Steindorff A."/>
            <person name="Ohm R."/>
            <person name="Martin F."/>
            <person name="Silar P."/>
            <person name="Natvig D."/>
            <person name="Lalanne C."/>
            <person name="Gautier V."/>
            <person name="Ament-Velasquez S.L."/>
            <person name="Kruys A."/>
            <person name="Hutchinson M.I."/>
            <person name="Powell A.J."/>
            <person name="Barry K."/>
            <person name="Miller A.N."/>
            <person name="Grigoriev I.V."/>
            <person name="Debuchy R."/>
            <person name="Gladieux P."/>
            <person name="Thoren M.H."/>
            <person name="Johannesson H."/>
        </authorList>
    </citation>
    <scope>NUCLEOTIDE SEQUENCE</scope>
    <source>
        <strain evidence="2">CBS 958.72</strain>
    </source>
</reference>
<proteinExistence type="predicted"/>
<comment type="caution">
    <text evidence="2">The sequence shown here is derived from an EMBL/GenBank/DDBJ whole genome shotgun (WGS) entry which is preliminary data.</text>
</comment>
<protein>
    <submittedName>
        <fullName evidence="2">Uncharacterized protein</fullName>
    </submittedName>
</protein>
<feature type="compositionally biased region" description="Basic and acidic residues" evidence="1">
    <location>
        <begin position="11"/>
        <end position="24"/>
    </location>
</feature>
<sequence length="222" mass="24825">MAMLMPKNRARAREKERQSTDGEPRATLFIPLDPHIANKTHIHTDRQTDRCHCHRSLGRSQQEGGDRVERPLSSPPRLDSRGRTEQLSRLDDPSGWPVSSPMGERSYSGRIGLAPRTSFPTACFARLCKSRDGLSLSLHSFLKRKSSALFSAANANKRCDQESNSFLASRKTAPSTQAMGRKPASWSLPAVYGANHYMCLFHCFPHLATVKAGPVRRTRTRL</sequence>
<reference evidence="2" key="1">
    <citation type="journal article" date="2023" name="Mol. Phylogenet. Evol.">
        <title>Genome-scale phylogeny and comparative genomics of the fungal order Sordariales.</title>
        <authorList>
            <person name="Hensen N."/>
            <person name="Bonometti L."/>
            <person name="Westerberg I."/>
            <person name="Brannstrom I.O."/>
            <person name="Guillou S."/>
            <person name="Cros-Aarteil S."/>
            <person name="Calhoun S."/>
            <person name="Haridas S."/>
            <person name="Kuo A."/>
            <person name="Mondo S."/>
            <person name="Pangilinan J."/>
            <person name="Riley R."/>
            <person name="LaButti K."/>
            <person name="Andreopoulos B."/>
            <person name="Lipzen A."/>
            <person name="Chen C."/>
            <person name="Yan M."/>
            <person name="Daum C."/>
            <person name="Ng V."/>
            <person name="Clum A."/>
            <person name="Steindorff A."/>
            <person name="Ohm R.A."/>
            <person name="Martin F."/>
            <person name="Silar P."/>
            <person name="Natvig D.O."/>
            <person name="Lalanne C."/>
            <person name="Gautier V."/>
            <person name="Ament-Velasquez S.L."/>
            <person name="Kruys A."/>
            <person name="Hutchinson M.I."/>
            <person name="Powell A.J."/>
            <person name="Barry K."/>
            <person name="Miller A.N."/>
            <person name="Grigoriev I.V."/>
            <person name="Debuchy R."/>
            <person name="Gladieux P."/>
            <person name="Hiltunen Thoren M."/>
            <person name="Johannesson H."/>
        </authorList>
    </citation>
    <scope>NUCLEOTIDE SEQUENCE</scope>
    <source>
        <strain evidence="2">CBS 958.72</strain>
    </source>
</reference>
<organism evidence="2 3">
    <name type="scientific">Lasiosphaeria ovina</name>
    <dbReference type="NCBI Taxonomy" id="92902"/>
    <lineage>
        <taxon>Eukaryota</taxon>
        <taxon>Fungi</taxon>
        <taxon>Dikarya</taxon>
        <taxon>Ascomycota</taxon>
        <taxon>Pezizomycotina</taxon>
        <taxon>Sordariomycetes</taxon>
        <taxon>Sordariomycetidae</taxon>
        <taxon>Sordariales</taxon>
        <taxon>Lasiosphaeriaceae</taxon>
        <taxon>Lasiosphaeria</taxon>
    </lineage>
</organism>
<name>A0AAE0TYM9_9PEZI</name>